<feature type="domain" description="Pyrimidine nucleoside phosphorylase C-terminal" evidence="8">
    <location>
        <begin position="387"/>
        <end position="440"/>
    </location>
</feature>
<dbReference type="PANTHER" id="PTHR10515">
    <property type="entry name" value="THYMIDINE PHOSPHORYLASE"/>
    <property type="match status" value="1"/>
</dbReference>
<protein>
    <recommendedName>
        <fullName evidence="5">Thymidine phosphorylase</fullName>
        <shortName evidence="5">TP</shortName>
        <ecNumber evidence="5">2.4.2.4</ecNumber>
    </recommendedName>
    <alternativeName>
        <fullName evidence="5">TdRPase</fullName>
    </alternativeName>
</protein>
<dbReference type="SUPFAM" id="SSF47648">
    <property type="entry name" value="Nucleoside phosphorylase/phosphoribosyltransferase N-terminal domain"/>
    <property type="match status" value="1"/>
</dbReference>
<dbReference type="InterPro" id="IPR000053">
    <property type="entry name" value="Thymidine/pyrmidine_PPase"/>
</dbReference>
<comment type="pathway">
    <text evidence="5">Pyrimidine metabolism; dTMP biosynthesis via salvage pathway; dTMP from thymine: step 1/2.</text>
</comment>
<dbReference type="Gene3D" id="3.40.1030.10">
    <property type="entry name" value="Nucleoside phosphorylase/phosphoribosyltransferase catalytic domain"/>
    <property type="match status" value="1"/>
</dbReference>
<dbReference type="Pfam" id="PF02885">
    <property type="entry name" value="Glycos_trans_3N"/>
    <property type="match status" value="1"/>
</dbReference>
<keyword evidence="4 5" id="KW-0808">Transferase</keyword>
<dbReference type="InterPro" id="IPR017459">
    <property type="entry name" value="Glycosyl_Trfase_fam3_N_dom"/>
</dbReference>
<evidence type="ECO:0000256" key="4">
    <source>
        <dbReference type="ARBA" id="ARBA00022679"/>
    </source>
</evidence>
<dbReference type="Pfam" id="PF07831">
    <property type="entry name" value="PYNP_C"/>
    <property type="match status" value="1"/>
</dbReference>
<dbReference type="STRING" id="312017.Q24DQ9"/>
<dbReference type="InParanoid" id="Q24DQ9"/>
<proteinExistence type="inferred from homology"/>
<dbReference type="PIRSF" id="PIRSF000478">
    <property type="entry name" value="TP_PyNP"/>
    <property type="match status" value="1"/>
</dbReference>
<dbReference type="KEGG" id="tet:TTHERM_00790780"/>
<dbReference type="GO" id="GO:0006206">
    <property type="term" value="P:pyrimidine nucleobase metabolic process"/>
    <property type="evidence" value="ECO:0007669"/>
    <property type="project" value="InterPro"/>
</dbReference>
<dbReference type="HOGENOM" id="CLU_025040_0_1_1"/>
<dbReference type="InterPro" id="IPR035902">
    <property type="entry name" value="Nuc_phospho_transferase"/>
</dbReference>
<dbReference type="InterPro" id="IPR036566">
    <property type="entry name" value="PYNP-like_C_sf"/>
</dbReference>
<comment type="catalytic activity">
    <reaction evidence="5">
        <text>thymidine + phosphate = 2-deoxy-alpha-D-ribose 1-phosphate + thymine</text>
        <dbReference type="Rhea" id="RHEA:16037"/>
        <dbReference type="ChEBI" id="CHEBI:17748"/>
        <dbReference type="ChEBI" id="CHEBI:17821"/>
        <dbReference type="ChEBI" id="CHEBI:43474"/>
        <dbReference type="ChEBI" id="CHEBI:57259"/>
        <dbReference type="EC" id="2.4.2.4"/>
    </reaction>
</comment>
<dbReference type="OrthoDB" id="307593at2759"/>
<keyword evidence="3 5" id="KW-0328">Glycosyltransferase</keyword>
<dbReference type="EMBL" id="GG662316">
    <property type="protein sequence ID" value="EAS05931.1"/>
    <property type="molecule type" value="Genomic_DNA"/>
</dbReference>
<sequence>MSTFNYKDLIRDKKEGKQLTKEQIFAWVEGVTNKTMPEYQLSALLMAIYFKGMTIEERGYLTQAMASSGKRMNYRDIPGRKVDKHSSGGIGDKTSIILVPLMMELGVKTPMVSGRGLGHTGGTTDKLEAIPGFLVGISFEKMKEMMQSIGCFMGTQTADIAPADKVIYGMRDVTETVDEISLITASILSKKFTEDLDALVMDVKCGPSAFMRTIEKATELADSIKRTCESTGTQCKACITRMDFPLGEHIGNANEIYECIIAFDTKSEYCNSVRRLQFCKNTPGLVKFENGVQSAVDVLVIITFVLALQMYLVSGLESDELKGFEAVKKAWLSGNLHKHFDQLCALQGGSVDKFLAHYKLIQDQLDKPEQSGKVITITAPKDGKLVKVDGVAIGNLMVDLNAGRKVFGEPINHDVSMQWYPYPNQQIKKGDVICKIYHPDFVKKNDHTFTFKADQHFCSTVTKRVHDTLIYSEDPNYTYSEPLVYNVL</sequence>
<dbReference type="Gene3D" id="1.20.970.10">
    <property type="entry name" value="Transferase, Pyrimidine Nucleoside Phosphorylase, Chain C"/>
    <property type="match status" value="1"/>
</dbReference>
<dbReference type="InterPro" id="IPR017872">
    <property type="entry name" value="Pyrmidine_PPase_CS"/>
</dbReference>
<dbReference type="SUPFAM" id="SSF54680">
    <property type="entry name" value="Pyrimidine nucleoside phosphorylase C-terminal domain"/>
    <property type="match status" value="1"/>
</dbReference>
<evidence type="ECO:0000313" key="9">
    <source>
        <dbReference type="EMBL" id="EAS05931.1"/>
    </source>
</evidence>
<feature type="domain" description="Glycosyl transferase family 3" evidence="6">
    <location>
        <begin position="80"/>
        <end position="254"/>
    </location>
</feature>
<keyword evidence="10" id="KW-1185">Reference proteome</keyword>
<evidence type="ECO:0000259" key="7">
    <source>
        <dbReference type="Pfam" id="PF02885"/>
    </source>
</evidence>
<dbReference type="InterPro" id="IPR013102">
    <property type="entry name" value="PYNP_C"/>
</dbReference>
<dbReference type="eggNOG" id="ENOG502QPRY">
    <property type="taxonomic scope" value="Eukaryota"/>
</dbReference>
<dbReference type="GO" id="GO:0006213">
    <property type="term" value="P:pyrimidine nucleoside metabolic process"/>
    <property type="evidence" value="ECO:0007669"/>
    <property type="project" value="UniProtKB-UniRule"/>
</dbReference>
<name>Q24DQ9_TETTS</name>
<evidence type="ECO:0000256" key="1">
    <source>
        <dbReference type="ARBA" id="ARBA00006915"/>
    </source>
</evidence>
<dbReference type="Proteomes" id="UP000009168">
    <property type="component" value="Unassembled WGS sequence"/>
</dbReference>
<dbReference type="AlphaFoldDB" id="Q24DQ9"/>
<dbReference type="InterPro" id="IPR036320">
    <property type="entry name" value="Glycosyl_Trfase_fam3_N_dom_sf"/>
</dbReference>
<dbReference type="OMA" id="QMVASIM"/>
<dbReference type="GO" id="GO:0009032">
    <property type="term" value="F:thymidine phosphorylase activity"/>
    <property type="evidence" value="ECO:0007669"/>
    <property type="project" value="UniProtKB-UniRule"/>
</dbReference>
<evidence type="ECO:0000256" key="3">
    <source>
        <dbReference type="ARBA" id="ARBA00022676"/>
    </source>
</evidence>
<evidence type="ECO:0000259" key="6">
    <source>
        <dbReference type="Pfam" id="PF00591"/>
    </source>
</evidence>
<dbReference type="UniPathway" id="UPA00578">
    <property type="reaction ID" value="UER00638"/>
</dbReference>
<organism evidence="9 10">
    <name type="scientific">Tetrahymena thermophila (strain SB210)</name>
    <dbReference type="NCBI Taxonomy" id="312017"/>
    <lineage>
        <taxon>Eukaryota</taxon>
        <taxon>Sar</taxon>
        <taxon>Alveolata</taxon>
        <taxon>Ciliophora</taxon>
        <taxon>Intramacronucleata</taxon>
        <taxon>Oligohymenophorea</taxon>
        <taxon>Hymenostomatida</taxon>
        <taxon>Tetrahymenina</taxon>
        <taxon>Tetrahymenidae</taxon>
        <taxon>Tetrahymena</taxon>
    </lineage>
</organism>
<dbReference type="GO" id="GO:0004645">
    <property type="term" value="F:1,4-alpha-oligoglucan phosphorylase activity"/>
    <property type="evidence" value="ECO:0007669"/>
    <property type="project" value="InterPro"/>
</dbReference>
<dbReference type="Gene3D" id="3.90.1170.30">
    <property type="entry name" value="Pyrimidine nucleoside phosphorylase-like, C-terminal domain"/>
    <property type="match status" value="1"/>
</dbReference>
<reference evidence="10" key="1">
    <citation type="journal article" date="2006" name="PLoS Biol.">
        <title>Macronuclear genome sequence of the ciliate Tetrahymena thermophila, a model eukaryote.</title>
        <authorList>
            <person name="Eisen J.A."/>
            <person name="Coyne R.S."/>
            <person name="Wu M."/>
            <person name="Wu D."/>
            <person name="Thiagarajan M."/>
            <person name="Wortman J.R."/>
            <person name="Badger J.H."/>
            <person name="Ren Q."/>
            <person name="Amedeo P."/>
            <person name="Jones K.M."/>
            <person name="Tallon L.J."/>
            <person name="Delcher A.L."/>
            <person name="Salzberg S.L."/>
            <person name="Silva J.C."/>
            <person name="Haas B.J."/>
            <person name="Majoros W.H."/>
            <person name="Farzad M."/>
            <person name="Carlton J.M."/>
            <person name="Smith R.K. Jr."/>
            <person name="Garg J."/>
            <person name="Pearlman R.E."/>
            <person name="Karrer K.M."/>
            <person name="Sun L."/>
            <person name="Manning G."/>
            <person name="Elde N.C."/>
            <person name="Turkewitz A.P."/>
            <person name="Asai D.J."/>
            <person name="Wilkes D.E."/>
            <person name="Wang Y."/>
            <person name="Cai H."/>
            <person name="Collins K."/>
            <person name="Stewart B.A."/>
            <person name="Lee S.R."/>
            <person name="Wilamowska K."/>
            <person name="Weinberg Z."/>
            <person name="Ruzzo W.L."/>
            <person name="Wloga D."/>
            <person name="Gaertig J."/>
            <person name="Frankel J."/>
            <person name="Tsao C.-C."/>
            <person name="Gorovsky M.A."/>
            <person name="Keeling P.J."/>
            <person name="Waller R.F."/>
            <person name="Patron N.J."/>
            <person name="Cherry J.M."/>
            <person name="Stover N.A."/>
            <person name="Krieger C.J."/>
            <person name="del Toro C."/>
            <person name="Ryder H.F."/>
            <person name="Williamson S.C."/>
            <person name="Barbeau R.A."/>
            <person name="Hamilton E.P."/>
            <person name="Orias E."/>
        </authorList>
    </citation>
    <scope>NUCLEOTIDE SEQUENCE [LARGE SCALE GENOMIC DNA]</scope>
    <source>
        <strain evidence="10">SB210</strain>
    </source>
</reference>
<dbReference type="EC" id="2.4.2.4" evidence="5"/>
<evidence type="ECO:0000256" key="2">
    <source>
        <dbReference type="ARBA" id="ARBA00011738"/>
    </source>
</evidence>
<dbReference type="Pfam" id="PF00591">
    <property type="entry name" value="Glycos_transf_3"/>
    <property type="match status" value="1"/>
</dbReference>
<evidence type="ECO:0000313" key="10">
    <source>
        <dbReference type="Proteomes" id="UP000009168"/>
    </source>
</evidence>
<dbReference type="GO" id="GO:0005829">
    <property type="term" value="C:cytosol"/>
    <property type="evidence" value="ECO:0007669"/>
    <property type="project" value="TreeGrafter"/>
</dbReference>
<comment type="subunit">
    <text evidence="2 5">Homodimer.</text>
</comment>
<dbReference type="NCBIfam" id="NF004490">
    <property type="entry name" value="PRK05820.1"/>
    <property type="match status" value="1"/>
</dbReference>
<gene>
    <name evidence="9" type="ORF">TTHERM_00790780</name>
</gene>
<dbReference type="PANTHER" id="PTHR10515:SF0">
    <property type="entry name" value="THYMIDINE PHOSPHORYLASE"/>
    <property type="match status" value="1"/>
</dbReference>
<dbReference type="GeneID" id="7837146"/>
<dbReference type="SUPFAM" id="SSF52418">
    <property type="entry name" value="Nucleoside phosphorylase/phosphoribosyltransferase catalytic domain"/>
    <property type="match status" value="1"/>
</dbReference>
<dbReference type="FunFam" id="3.40.1030.10:FF:000003">
    <property type="entry name" value="Pyrimidine-nucleoside phosphorylase"/>
    <property type="match status" value="1"/>
</dbReference>
<comment type="function">
    <text evidence="5">Catalyzes the reversible phosphorolysis of thymidine. The produced molecules are then utilized as carbon and energy sources or in the rescue of pyrimidine bases for nucleotide synthesis.</text>
</comment>
<evidence type="ECO:0000259" key="8">
    <source>
        <dbReference type="Pfam" id="PF07831"/>
    </source>
</evidence>
<dbReference type="PROSITE" id="PS00647">
    <property type="entry name" value="THYMID_PHOSPHORYLASE"/>
    <property type="match status" value="1"/>
</dbReference>
<feature type="domain" description="Glycosyl transferase family 3 N-terminal" evidence="7">
    <location>
        <begin position="7"/>
        <end position="69"/>
    </location>
</feature>
<dbReference type="RefSeq" id="XP_001026176.1">
    <property type="nucleotide sequence ID" value="XM_001026176.3"/>
</dbReference>
<comment type="similarity">
    <text evidence="1 5">Belongs to the thymidine/pyrimidine-nucleoside phosphorylase family.</text>
</comment>
<dbReference type="InterPro" id="IPR000312">
    <property type="entry name" value="Glycosyl_Trfase_fam3"/>
</dbReference>
<evidence type="ECO:0000256" key="5">
    <source>
        <dbReference type="PIRNR" id="PIRNR000478"/>
    </source>
</evidence>
<accession>Q24DQ9</accession>